<dbReference type="Proteomes" id="UP000250088">
    <property type="component" value="Chromosome"/>
</dbReference>
<evidence type="ECO:0000313" key="1">
    <source>
        <dbReference type="EMBL" id="ARS91818.1"/>
    </source>
</evidence>
<organism evidence="1 2">
    <name type="scientific">Natrarchaeobaculum aegyptiacum</name>
    <dbReference type="NCBI Taxonomy" id="745377"/>
    <lineage>
        <taxon>Archaea</taxon>
        <taxon>Methanobacteriati</taxon>
        <taxon>Methanobacteriota</taxon>
        <taxon>Stenosarchaea group</taxon>
        <taxon>Halobacteria</taxon>
        <taxon>Halobacteriales</taxon>
        <taxon>Natrialbaceae</taxon>
        <taxon>Natrarchaeobaculum</taxon>
    </lineage>
</organism>
<name>A0A2Z2I3E4_9EURY</name>
<dbReference type="KEGG" id="naj:B1756_11555"/>
<protein>
    <recommendedName>
        <fullName evidence="3">DUF1102 domain-containing protein</fullName>
    </recommendedName>
</protein>
<dbReference type="OrthoDB" id="206019at2157"/>
<evidence type="ECO:0000313" key="2">
    <source>
        <dbReference type="Proteomes" id="UP000250088"/>
    </source>
</evidence>
<dbReference type="AlphaFoldDB" id="A0A2Z2I3E4"/>
<evidence type="ECO:0008006" key="3">
    <source>
        <dbReference type="Google" id="ProtNLM"/>
    </source>
</evidence>
<keyword evidence="2" id="KW-1185">Reference proteome</keyword>
<gene>
    <name evidence="1" type="ORF">B1756_11555</name>
</gene>
<proteinExistence type="predicted"/>
<accession>A0A2Z2I3E4</accession>
<dbReference type="EMBL" id="CP019893">
    <property type="protein sequence ID" value="ARS91818.1"/>
    <property type="molecule type" value="Genomic_DNA"/>
</dbReference>
<sequence>MQRRNFLLGVGSTAIGTSALVGSGAFSRVESQRDVKIAVAEDKDAYLGLKPCDTKHGDNFVGDDGRGHVTLDFGASGNDGDGVNSDSRTWFDNVLKICNQGKADANVYVSSDALEDAANFPKGVSSHYKDPTDVDDEFLDEWGNEWRLAFYTGEAAGSSGDENLRSIVGQANEFELPVGECECIGVRVVTKDVDAEKAEHLFDGTITITADSPEAGSRDGKHD</sequence>
<reference evidence="2" key="1">
    <citation type="submission" date="2017-02" db="EMBL/GenBank/DDBJ databases">
        <title>Natronthermophilus aegyptiacus gen. nov.,sp. nov., an aerobic, extremely halophilic alkalithermophilic archaeon isolated from the athalassohaline Wadi An Natrun, Egypt.</title>
        <authorList>
            <person name="Zhao B."/>
        </authorList>
    </citation>
    <scope>NUCLEOTIDE SEQUENCE [LARGE SCALE GENOMIC DNA]</scope>
    <source>
        <strain evidence="2">JW/NM-HA 15</strain>
    </source>
</reference>